<protein>
    <submittedName>
        <fullName evidence="1">Uncharacterized protein</fullName>
    </submittedName>
</protein>
<dbReference type="EMBL" id="KV417764">
    <property type="protein sequence ID" value="KZP07029.1"/>
    <property type="molecule type" value="Genomic_DNA"/>
</dbReference>
<evidence type="ECO:0000313" key="2">
    <source>
        <dbReference type="Proteomes" id="UP000076532"/>
    </source>
</evidence>
<dbReference type="Proteomes" id="UP000076532">
    <property type="component" value="Unassembled WGS sequence"/>
</dbReference>
<proteinExistence type="predicted"/>
<gene>
    <name evidence="1" type="ORF">FIBSPDRAFT_763463</name>
</gene>
<dbReference type="OrthoDB" id="2804094at2759"/>
<evidence type="ECO:0000313" key="1">
    <source>
        <dbReference type="EMBL" id="KZP07029.1"/>
    </source>
</evidence>
<accession>A0A167XB99</accession>
<keyword evidence="2" id="KW-1185">Reference proteome</keyword>
<dbReference type="AlphaFoldDB" id="A0A167XB99"/>
<name>A0A167XB99_9AGAM</name>
<reference evidence="1 2" key="1">
    <citation type="journal article" date="2016" name="Mol. Biol. Evol.">
        <title>Comparative Genomics of Early-Diverging Mushroom-Forming Fungi Provides Insights into the Origins of Lignocellulose Decay Capabilities.</title>
        <authorList>
            <person name="Nagy L.G."/>
            <person name="Riley R."/>
            <person name="Tritt A."/>
            <person name="Adam C."/>
            <person name="Daum C."/>
            <person name="Floudas D."/>
            <person name="Sun H."/>
            <person name="Yadav J.S."/>
            <person name="Pangilinan J."/>
            <person name="Larsson K.H."/>
            <person name="Matsuura K."/>
            <person name="Barry K."/>
            <person name="Labutti K."/>
            <person name="Kuo R."/>
            <person name="Ohm R.A."/>
            <person name="Bhattacharya S.S."/>
            <person name="Shirouzu T."/>
            <person name="Yoshinaga Y."/>
            <person name="Martin F.M."/>
            <person name="Grigoriev I.V."/>
            <person name="Hibbett D.S."/>
        </authorList>
    </citation>
    <scope>NUCLEOTIDE SEQUENCE [LARGE SCALE GENOMIC DNA]</scope>
    <source>
        <strain evidence="1 2">CBS 109695</strain>
    </source>
</reference>
<organism evidence="1 2">
    <name type="scientific">Athelia psychrophila</name>
    <dbReference type="NCBI Taxonomy" id="1759441"/>
    <lineage>
        <taxon>Eukaryota</taxon>
        <taxon>Fungi</taxon>
        <taxon>Dikarya</taxon>
        <taxon>Basidiomycota</taxon>
        <taxon>Agaricomycotina</taxon>
        <taxon>Agaricomycetes</taxon>
        <taxon>Agaricomycetidae</taxon>
        <taxon>Atheliales</taxon>
        <taxon>Atheliaceae</taxon>
        <taxon>Athelia</taxon>
    </lineage>
</organism>
<sequence length="281" mass="31518">MVVHRCTVGDEVYYRIIPKVVYSANAPEPHWDLVVQDAVTALECLRRFSGKGRIDIAQAFLATGRAFTTQAPISGTRASILRNAQRHQGRVGLGSRTLAEGYSVTNTDYAKYQGLLRNWLDTERRARAAILKGGIVWRLCIEFLEVDVALLGPHDIDTGCYTQFDGEDAGSWDDTLSEDDLDLIAGVYKLSAGIGTQTADASWWPRHNAWVSGGLEMGYWSPTCETWFQRRLDSIRKGEARLRTATQWRSGLRMWKPSAAFISRIRLASSDVLDNPRHQRA</sequence>